<keyword evidence="1 8" id="KW-0963">Cytoplasm</keyword>
<name>A0A1G1Y2Y1_9BACT</name>
<evidence type="ECO:0000256" key="7">
    <source>
        <dbReference type="ARBA" id="ARBA00048117"/>
    </source>
</evidence>
<dbReference type="GO" id="GO:0005506">
    <property type="term" value="F:iron ion binding"/>
    <property type="evidence" value="ECO:0007669"/>
    <property type="project" value="UniProtKB-UniRule"/>
</dbReference>
<dbReference type="CDD" id="cd24133">
    <property type="entry name" value="ASKHA_NBD_TsaD_bac"/>
    <property type="match status" value="1"/>
</dbReference>
<keyword evidence="3 8" id="KW-0819">tRNA processing</keyword>
<dbReference type="Proteomes" id="UP000178385">
    <property type="component" value="Unassembled WGS sequence"/>
</dbReference>
<dbReference type="EC" id="2.3.1.234" evidence="8"/>
<evidence type="ECO:0000313" key="10">
    <source>
        <dbReference type="EMBL" id="OGY46652.1"/>
    </source>
</evidence>
<comment type="caution">
    <text evidence="10">The sequence shown here is derived from an EMBL/GenBank/DDBJ whole genome shotgun (WGS) entry which is preliminary data.</text>
</comment>
<sequence>MVILGIETSCDETAAAVIQVTRGRFVVKSSVVSSQIKIHRRYGGVVPEVAARNHIVKIIPVIQAALAQAKVGLKKIDRLAVTVGPGLISALIVGIQTAKTIAAATGIPIVGVNHMRAHLYSGLIENKPITFPALALIVSGGHTELIVMRNKTTIKKIGQTIDDAAGEAFDKVAALLGLPYPGGPEIARRAKRGKTAAFDFPRPLLDRKDSNFSFSGLKTAVRYRIENKKLTTAQIADVCASFQQAVIDVLVAKTMAAAKKYKCKTILVTGGVAANSQLRTDMQQAAKLEKIPVIFPPLNVCTDNAAMIAVAGFFEKPIAWQKIAPDANLEIK</sequence>
<dbReference type="GO" id="GO:0002949">
    <property type="term" value="P:tRNA threonylcarbamoyladenosine modification"/>
    <property type="evidence" value="ECO:0007669"/>
    <property type="project" value="UniProtKB-UniRule"/>
</dbReference>
<comment type="function">
    <text evidence="8">Required for the formation of a threonylcarbamoyl group on adenosine at position 37 (t(6)A37) in tRNAs that read codons beginning with adenine. Is involved in the transfer of the threonylcarbamoyl moiety of threonylcarbamoyl-AMP (TC-AMP) to the N6 group of A37, together with TsaE and TsaB. TsaD likely plays a direct catalytic role in this reaction.</text>
</comment>
<reference evidence="10 11" key="1">
    <citation type="journal article" date="2016" name="Nat. Commun.">
        <title>Thousands of microbial genomes shed light on interconnected biogeochemical processes in an aquifer system.</title>
        <authorList>
            <person name="Anantharaman K."/>
            <person name="Brown C.T."/>
            <person name="Hug L.A."/>
            <person name="Sharon I."/>
            <person name="Castelle C.J."/>
            <person name="Probst A.J."/>
            <person name="Thomas B.C."/>
            <person name="Singh A."/>
            <person name="Wilkins M.J."/>
            <person name="Karaoz U."/>
            <person name="Brodie E.L."/>
            <person name="Williams K.H."/>
            <person name="Hubbard S.S."/>
            <person name="Banfield J.F."/>
        </authorList>
    </citation>
    <scope>NUCLEOTIDE SEQUENCE [LARGE SCALE GENOMIC DNA]</scope>
</reference>
<dbReference type="PANTHER" id="PTHR11735">
    <property type="entry name" value="TRNA N6-ADENOSINE THREONYLCARBAMOYLTRANSFERASE"/>
    <property type="match status" value="1"/>
</dbReference>
<dbReference type="InterPro" id="IPR022450">
    <property type="entry name" value="TsaD"/>
</dbReference>
<organism evidence="10 11">
    <name type="scientific">Candidatus Buchananbacteria bacterium RIFCSPHIGHO2_01_FULL_47_11b</name>
    <dbReference type="NCBI Taxonomy" id="1797537"/>
    <lineage>
        <taxon>Bacteria</taxon>
        <taxon>Candidatus Buchananiibacteriota</taxon>
    </lineage>
</organism>
<feature type="binding site" evidence="8">
    <location>
        <position position="170"/>
    </location>
    <ligand>
        <name>substrate</name>
    </ligand>
</feature>
<dbReference type="EMBL" id="MHIG01000029">
    <property type="protein sequence ID" value="OGY46652.1"/>
    <property type="molecule type" value="Genomic_DNA"/>
</dbReference>
<keyword evidence="6 8" id="KW-0012">Acyltransferase</keyword>
<dbReference type="NCBIfam" id="TIGR03723">
    <property type="entry name" value="T6A_TsaD_YgjD"/>
    <property type="match status" value="1"/>
</dbReference>
<protein>
    <recommendedName>
        <fullName evidence="8">tRNA N6-adenosine threonylcarbamoyltransferase</fullName>
        <ecNumber evidence="8">2.3.1.234</ecNumber>
    </recommendedName>
    <alternativeName>
        <fullName evidence="8">N6-L-threonylcarbamoyladenine synthase</fullName>
        <shortName evidence="8">t(6)A synthase</shortName>
    </alternativeName>
    <alternativeName>
        <fullName evidence="8">t(6)A37 threonylcarbamoyladenosine biosynthesis protein TsaD</fullName>
    </alternativeName>
    <alternativeName>
        <fullName evidence="8">tRNA threonylcarbamoyladenosine biosynthesis protein TsaD</fullName>
    </alternativeName>
</protein>
<feature type="binding site" evidence="8">
    <location>
        <position position="183"/>
    </location>
    <ligand>
        <name>substrate</name>
    </ligand>
</feature>
<evidence type="ECO:0000256" key="3">
    <source>
        <dbReference type="ARBA" id="ARBA00022694"/>
    </source>
</evidence>
<feature type="binding site" evidence="8">
    <location>
        <position position="118"/>
    </location>
    <ligand>
        <name>Fe cation</name>
        <dbReference type="ChEBI" id="CHEBI:24875"/>
    </ligand>
</feature>
<feature type="binding site" evidence="8">
    <location>
        <begin position="137"/>
        <end position="141"/>
    </location>
    <ligand>
        <name>substrate</name>
    </ligand>
</feature>
<proteinExistence type="inferred from homology"/>
<dbReference type="InterPro" id="IPR043129">
    <property type="entry name" value="ATPase_NBD"/>
</dbReference>
<dbReference type="AlphaFoldDB" id="A0A1G1Y2Y1"/>
<dbReference type="FunFam" id="3.30.420.40:FF:000040">
    <property type="entry name" value="tRNA N6-adenosine threonylcarbamoyltransferase"/>
    <property type="match status" value="1"/>
</dbReference>
<dbReference type="HAMAP" id="MF_01445">
    <property type="entry name" value="TsaD"/>
    <property type="match status" value="1"/>
</dbReference>
<dbReference type="GO" id="GO:0005737">
    <property type="term" value="C:cytoplasm"/>
    <property type="evidence" value="ECO:0007669"/>
    <property type="project" value="UniProtKB-SubCell"/>
</dbReference>
<dbReference type="FunFam" id="3.30.420.40:FF:000012">
    <property type="entry name" value="tRNA N6-adenosine threonylcarbamoyltransferase"/>
    <property type="match status" value="1"/>
</dbReference>
<evidence type="ECO:0000256" key="5">
    <source>
        <dbReference type="ARBA" id="ARBA00023004"/>
    </source>
</evidence>
<comment type="catalytic activity">
    <reaction evidence="7 8">
        <text>L-threonylcarbamoyladenylate + adenosine(37) in tRNA = N(6)-L-threonylcarbamoyladenosine(37) in tRNA + AMP + H(+)</text>
        <dbReference type="Rhea" id="RHEA:37059"/>
        <dbReference type="Rhea" id="RHEA-COMP:10162"/>
        <dbReference type="Rhea" id="RHEA-COMP:10163"/>
        <dbReference type="ChEBI" id="CHEBI:15378"/>
        <dbReference type="ChEBI" id="CHEBI:73682"/>
        <dbReference type="ChEBI" id="CHEBI:74411"/>
        <dbReference type="ChEBI" id="CHEBI:74418"/>
        <dbReference type="ChEBI" id="CHEBI:456215"/>
        <dbReference type="EC" id="2.3.1.234"/>
    </reaction>
</comment>
<dbReference type="GO" id="GO:0061711">
    <property type="term" value="F:tRNA N(6)-L-threonylcarbamoyladenine synthase activity"/>
    <property type="evidence" value="ECO:0007669"/>
    <property type="project" value="UniProtKB-EC"/>
</dbReference>
<dbReference type="NCBIfam" id="TIGR00329">
    <property type="entry name" value="gcp_kae1"/>
    <property type="match status" value="1"/>
</dbReference>
<comment type="subcellular location">
    <subcellularLocation>
        <location evidence="8">Cytoplasm</location>
    </subcellularLocation>
</comment>
<comment type="cofactor">
    <cofactor evidence="8">
        <name>Fe(2+)</name>
        <dbReference type="ChEBI" id="CHEBI:29033"/>
    </cofactor>
    <text evidence="8">Binds 1 Fe(2+) ion per subunit.</text>
</comment>
<accession>A0A1G1Y2Y1</accession>
<keyword evidence="4 8" id="KW-0479">Metal-binding</keyword>
<feature type="binding site" evidence="8">
    <location>
        <position position="275"/>
    </location>
    <ligand>
        <name>substrate</name>
    </ligand>
</feature>
<evidence type="ECO:0000259" key="9">
    <source>
        <dbReference type="Pfam" id="PF00814"/>
    </source>
</evidence>
<evidence type="ECO:0000256" key="8">
    <source>
        <dbReference type="HAMAP-Rule" id="MF_01445"/>
    </source>
</evidence>
<comment type="caution">
    <text evidence="8">Lacks conserved residue(s) required for the propagation of feature annotation.</text>
</comment>
<keyword evidence="5 8" id="KW-0408">Iron</keyword>
<evidence type="ECO:0000256" key="6">
    <source>
        <dbReference type="ARBA" id="ARBA00023315"/>
    </source>
</evidence>
<feature type="binding site" evidence="8">
    <location>
        <position position="114"/>
    </location>
    <ligand>
        <name>Fe cation</name>
        <dbReference type="ChEBI" id="CHEBI:24875"/>
    </ligand>
</feature>
<evidence type="ECO:0000256" key="1">
    <source>
        <dbReference type="ARBA" id="ARBA00022490"/>
    </source>
</evidence>
<dbReference type="PRINTS" id="PR00789">
    <property type="entry name" value="OSIALOPTASE"/>
</dbReference>
<evidence type="ECO:0000256" key="4">
    <source>
        <dbReference type="ARBA" id="ARBA00022723"/>
    </source>
</evidence>
<comment type="similarity">
    <text evidence="8">Belongs to the KAE1 / TsaD family.</text>
</comment>
<evidence type="ECO:0000313" key="11">
    <source>
        <dbReference type="Proteomes" id="UP000178385"/>
    </source>
</evidence>
<dbReference type="InterPro" id="IPR000905">
    <property type="entry name" value="Gcp-like_dom"/>
</dbReference>
<gene>
    <name evidence="8" type="primary">tsaD</name>
    <name evidence="10" type="ORF">A2840_00680</name>
</gene>
<feature type="binding site" evidence="8">
    <location>
        <position position="303"/>
    </location>
    <ligand>
        <name>Fe cation</name>
        <dbReference type="ChEBI" id="CHEBI:24875"/>
    </ligand>
</feature>
<dbReference type="SUPFAM" id="SSF53067">
    <property type="entry name" value="Actin-like ATPase domain"/>
    <property type="match status" value="2"/>
</dbReference>
<evidence type="ECO:0000256" key="2">
    <source>
        <dbReference type="ARBA" id="ARBA00022679"/>
    </source>
</evidence>
<dbReference type="Pfam" id="PF00814">
    <property type="entry name" value="TsaD"/>
    <property type="match status" value="1"/>
</dbReference>
<dbReference type="PANTHER" id="PTHR11735:SF6">
    <property type="entry name" value="TRNA N6-ADENOSINE THREONYLCARBAMOYLTRANSFERASE, MITOCHONDRIAL"/>
    <property type="match status" value="1"/>
</dbReference>
<dbReference type="Gene3D" id="3.30.420.40">
    <property type="match status" value="2"/>
</dbReference>
<keyword evidence="2 8" id="KW-0808">Transferase</keyword>
<feature type="domain" description="Gcp-like" evidence="9">
    <location>
        <begin position="29"/>
        <end position="309"/>
    </location>
</feature>
<dbReference type="InterPro" id="IPR017861">
    <property type="entry name" value="KAE1/TsaD"/>
</dbReference>